<comment type="subcellular location">
    <subcellularLocation>
        <location evidence="1">Cell inner membrane</location>
        <topology evidence="1">Peripheral membrane protein</topology>
    </subcellularLocation>
</comment>
<dbReference type="InterPro" id="IPR050319">
    <property type="entry name" value="ABC_transp_ATP-bind"/>
</dbReference>
<proteinExistence type="inferred from homology"/>
<dbReference type="InterPro" id="IPR003593">
    <property type="entry name" value="AAA+_ATPase"/>
</dbReference>
<dbReference type="Pfam" id="PF00005">
    <property type="entry name" value="ABC_tran"/>
    <property type="match status" value="1"/>
</dbReference>
<evidence type="ECO:0000313" key="8">
    <source>
        <dbReference type="Proteomes" id="UP001156882"/>
    </source>
</evidence>
<evidence type="ECO:0000313" key="7">
    <source>
        <dbReference type="EMBL" id="GLS18857.1"/>
    </source>
</evidence>
<evidence type="ECO:0000259" key="6">
    <source>
        <dbReference type="PROSITE" id="PS50893"/>
    </source>
</evidence>
<dbReference type="Proteomes" id="UP001156882">
    <property type="component" value="Unassembled WGS sequence"/>
</dbReference>
<feature type="domain" description="ABC transporter" evidence="6">
    <location>
        <begin position="6"/>
        <end position="243"/>
    </location>
</feature>
<dbReference type="SMART" id="SM00382">
    <property type="entry name" value="AAA"/>
    <property type="match status" value="1"/>
</dbReference>
<evidence type="ECO:0000256" key="1">
    <source>
        <dbReference type="ARBA" id="ARBA00004417"/>
    </source>
</evidence>
<keyword evidence="3" id="KW-0813">Transport</keyword>
<dbReference type="CDD" id="cd03257">
    <property type="entry name" value="ABC_NikE_OppD_transporters"/>
    <property type="match status" value="1"/>
</dbReference>
<protein>
    <submittedName>
        <fullName evidence="7">ABC transporter ATP-binding protein</fullName>
    </submittedName>
</protein>
<reference evidence="8" key="1">
    <citation type="journal article" date="2019" name="Int. J. Syst. Evol. Microbiol.">
        <title>The Global Catalogue of Microorganisms (GCM) 10K type strain sequencing project: providing services to taxonomists for standard genome sequencing and annotation.</title>
        <authorList>
            <consortium name="The Broad Institute Genomics Platform"/>
            <consortium name="The Broad Institute Genome Sequencing Center for Infectious Disease"/>
            <person name="Wu L."/>
            <person name="Ma J."/>
        </authorList>
    </citation>
    <scope>NUCLEOTIDE SEQUENCE [LARGE SCALE GENOMIC DNA]</scope>
    <source>
        <strain evidence="8">NBRC 101365</strain>
    </source>
</reference>
<keyword evidence="4" id="KW-0547">Nucleotide-binding</keyword>
<dbReference type="PANTHER" id="PTHR43776">
    <property type="entry name" value="TRANSPORT ATP-BINDING PROTEIN"/>
    <property type="match status" value="1"/>
</dbReference>
<organism evidence="7 8">
    <name type="scientific">Labrys miyagiensis</name>
    <dbReference type="NCBI Taxonomy" id="346912"/>
    <lineage>
        <taxon>Bacteria</taxon>
        <taxon>Pseudomonadati</taxon>
        <taxon>Pseudomonadota</taxon>
        <taxon>Alphaproteobacteria</taxon>
        <taxon>Hyphomicrobiales</taxon>
        <taxon>Xanthobacteraceae</taxon>
        <taxon>Labrys</taxon>
    </lineage>
</organism>
<evidence type="ECO:0000256" key="2">
    <source>
        <dbReference type="ARBA" id="ARBA00005417"/>
    </source>
</evidence>
<dbReference type="EMBL" id="BSPC01000015">
    <property type="protein sequence ID" value="GLS18857.1"/>
    <property type="molecule type" value="Genomic_DNA"/>
</dbReference>
<dbReference type="RefSeq" id="WP_284311726.1">
    <property type="nucleotide sequence ID" value="NZ_BSPC01000015.1"/>
</dbReference>
<sequence>MTTPALALDRLTVRYQTLQAVDGLSLQIQPGETLGLVGESGCGKSSLARAIVHLADSEGGIRIDGEDVGDRMRRDARFVAAKVQMLFQDPMASLSPRMTIRKLLEEPLRIHGRFNRENWAEIESLAADLGLGQQILGRYPHQISGGQARRVALVRALAVKPRILIADEPTAGLDLSVQGDLLNLLAGMKQRFGLSYLLISHNLNVVGRVTDRVAVMYLGQIVESGDTATVFRAPAHPYTAALLSANLTVDPARRRERIVLKGELPSPHNPPPGCRFHQRCPHVQDLCRGTAPVPTRLDDGRTVACHFPLAGSGAERKAELA</sequence>
<dbReference type="PANTHER" id="PTHR43776:SF7">
    <property type="entry name" value="D,D-DIPEPTIDE TRANSPORT ATP-BINDING PROTEIN DDPF-RELATED"/>
    <property type="match status" value="1"/>
</dbReference>
<dbReference type="InterPro" id="IPR017871">
    <property type="entry name" value="ABC_transporter-like_CS"/>
</dbReference>
<evidence type="ECO:0000256" key="5">
    <source>
        <dbReference type="ARBA" id="ARBA00022840"/>
    </source>
</evidence>
<dbReference type="InterPro" id="IPR027417">
    <property type="entry name" value="P-loop_NTPase"/>
</dbReference>
<dbReference type="InterPro" id="IPR003439">
    <property type="entry name" value="ABC_transporter-like_ATP-bd"/>
</dbReference>
<dbReference type="SUPFAM" id="SSF52540">
    <property type="entry name" value="P-loop containing nucleoside triphosphate hydrolases"/>
    <property type="match status" value="1"/>
</dbReference>
<dbReference type="PROSITE" id="PS00211">
    <property type="entry name" value="ABC_TRANSPORTER_1"/>
    <property type="match status" value="1"/>
</dbReference>
<comment type="caution">
    <text evidence="7">The sequence shown here is derived from an EMBL/GenBank/DDBJ whole genome shotgun (WGS) entry which is preliminary data.</text>
</comment>
<comment type="similarity">
    <text evidence="2">Belongs to the ABC transporter superfamily.</text>
</comment>
<dbReference type="Gene3D" id="3.40.50.300">
    <property type="entry name" value="P-loop containing nucleotide triphosphate hydrolases"/>
    <property type="match status" value="1"/>
</dbReference>
<dbReference type="NCBIfam" id="TIGR01727">
    <property type="entry name" value="oligo_HPY"/>
    <property type="match status" value="1"/>
</dbReference>
<name>A0ABQ6CER6_9HYPH</name>
<evidence type="ECO:0000256" key="3">
    <source>
        <dbReference type="ARBA" id="ARBA00022448"/>
    </source>
</evidence>
<gene>
    <name evidence="7" type="ORF">GCM10007874_18740</name>
</gene>
<accession>A0ABQ6CER6</accession>
<dbReference type="PROSITE" id="PS50893">
    <property type="entry name" value="ABC_TRANSPORTER_2"/>
    <property type="match status" value="1"/>
</dbReference>
<keyword evidence="5 7" id="KW-0067">ATP-binding</keyword>
<evidence type="ECO:0000256" key="4">
    <source>
        <dbReference type="ARBA" id="ARBA00022741"/>
    </source>
</evidence>
<dbReference type="Pfam" id="PF08352">
    <property type="entry name" value="oligo_HPY"/>
    <property type="match status" value="1"/>
</dbReference>
<dbReference type="GO" id="GO:0005524">
    <property type="term" value="F:ATP binding"/>
    <property type="evidence" value="ECO:0007669"/>
    <property type="project" value="UniProtKB-KW"/>
</dbReference>
<dbReference type="InterPro" id="IPR013563">
    <property type="entry name" value="Oligopep_ABC_C"/>
</dbReference>
<keyword evidence="8" id="KW-1185">Reference proteome</keyword>